<dbReference type="PANTHER" id="PTHR30349">
    <property type="entry name" value="PHAGE INTEGRASE-RELATED"/>
    <property type="match status" value="1"/>
</dbReference>
<feature type="domain" description="Core-binding (CB)" evidence="7">
    <location>
        <begin position="70"/>
        <end position="170"/>
    </location>
</feature>
<dbReference type="PROSITE" id="PS51900">
    <property type="entry name" value="CB"/>
    <property type="match status" value="1"/>
</dbReference>
<evidence type="ECO:0000313" key="9">
    <source>
        <dbReference type="Proteomes" id="UP000273675"/>
    </source>
</evidence>
<dbReference type="SUPFAM" id="SSF56349">
    <property type="entry name" value="DNA breaking-rejoining enzymes"/>
    <property type="match status" value="1"/>
</dbReference>
<protein>
    <recommendedName>
        <fullName evidence="10">Phage integrase family protein</fullName>
    </recommendedName>
</protein>
<reference evidence="8 9" key="1">
    <citation type="submission" date="2018-10" db="EMBL/GenBank/DDBJ databases">
        <title>Genomic Encyclopedia of Type Strains, Phase IV (KMG-IV): sequencing the most valuable type-strain genomes for metagenomic binning, comparative biology and taxonomic classification.</title>
        <authorList>
            <person name="Goeker M."/>
        </authorList>
    </citation>
    <scope>NUCLEOTIDE SEQUENCE [LARGE SCALE GENOMIC DNA]</scope>
    <source>
        <strain evidence="8 9">DSM 4734</strain>
    </source>
</reference>
<evidence type="ECO:0008006" key="10">
    <source>
        <dbReference type="Google" id="ProtNLM"/>
    </source>
</evidence>
<dbReference type="InterPro" id="IPR050090">
    <property type="entry name" value="Tyrosine_recombinase_XerCD"/>
</dbReference>
<dbReference type="Proteomes" id="UP000273675">
    <property type="component" value="Unassembled WGS sequence"/>
</dbReference>
<dbReference type="OrthoDB" id="102994at2"/>
<dbReference type="Gene3D" id="1.10.150.130">
    <property type="match status" value="1"/>
</dbReference>
<comment type="caution">
    <text evidence="8">The sequence shown here is derived from an EMBL/GenBank/DDBJ whole genome shotgun (WGS) entry which is preliminary data.</text>
</comment>
<dbReference type="InterPro" id="IPR011010">
    <property type="entry name" value="DNA_brk_join_enz"/>
</dbReference>
<evidence type="ECO:0000256" key="2">
    <source>
        <dbReference type="ARBA" id="ARBA00022908"/>
    </source>
</evidence>
<evidence type="ECO:0000259" key="6">
    <source>
        <dbReference type="PROSITE" id="PS51898"/>
    </source>
</evidence>
<keyword evidence="3 5" id="KW-0238">DNA-binding</keyword>
<dbReference type="PROSITE" id="PS51898">
    <property type="entry name" value="TYR_RECOMBINASE"/>
    <property type="match status" value="1"/>
</dbReference>
<gene>
    <name evidence="8" type="ORF">C7435_3230</name>
</gene>
<dbReference type="InterPro" id="IPR025269">
    <property type="entry name" value="SAM-like_dom"/>
</dbReference>
<dbReference type="InterPro" id="IPR002104">
    <property type="entry name" value="Integrase_catalytic"/>
</dbReference>
<dbReference type="AlphaFoldDB" id="A0A495CY71"/>
<sequence>MTNKHTLFGGKLHLYKRENSKLWQCSAYLKGQNRRKSTGEESLSLAKEIAEDWYLGLRGRARDGLLKNEKSFKHAAEQFRREYLVITEGQRAETYVTGMMRKLDNYIIPYFGTRGLSEVTAGLIQEYRIHRQSFSVKRHNQKKEHSGKRPHHNTIHQEIVALRQVLKTAVRHGWLDRLPDLSQPYATNKKVTRRAWFAPDEYKRLYEATRRRIGAATRKNHRWSAEQLHDYVLLMANTGLRPDEIKRLEYRDVEIVEDQDTEEVILLISVRGKRGVGYCKSMPGAVRPFERLQKRNNGAPTELLFPKSHNELLNSILDEEDLKFDREGQRRTAYSLRHTYISMRLSEGADIYQVAKNCRTSVEMIEKYYAAHIANSINAAAVNVRKIKKTRSKEN</sequence>
<dbReference type="GO" id="GO:0006310">
    <property type="term" value="P:DNA recombination"/>
    <property type="evidence" value="ECO:0007669"/>
    <property type="project" value="UniProtKB-KW"/>
</dbReference>
<dbReference type="PANTHER" id="PTHR30349:SF41">
    <property type="entry name" value="INTEGRASE_RECOMBINASE PROTEIN MJ0367-RELATED"/>
    <property type="match status" value="1"/>
</dbReference>
<comment type="similarity">
    <text evidence="1">Belongs to the 'phage' integrase family.</text>
</comment>
<dbReference type="Gene3D" id="1.10.443.10">
    <property type="entry name" value="Intergrase catalytic core"/>
    <property type="match status" value="1"/>
</dbReference>
<organism evidence="8 9">
    <name type="scientific">Maricaulis maris</name>
    <dbReference type="NCBI Taxonomy" id="74318"/>
    <lineage>
        <taxon>Bacteria</taxon>
        <taxon>Pseudomonadati</taxon>
        <taxon>Pseudomonadota</taxon>
        <taxon>Alphaproteobacteria</taxon>
        <taxon>Maricaulales</taxon>
        <taxon>Maricaulaceae</taxon>
        <taxon>Maricaulis</taxon>
    </lineage>
</organism>
<keyword evidence="4" id="KW-0233">DNA recombination</keyword>
<evidence type="ECO:0000256" key="5">
    <source>
        <dbReference type="PROSITE-ProRule" id="PRU01248"/>
    </source>
</evidence>
<dbReference type="Pfam" id="PF13102">
    <property type="entry name" value="Phage_int_SAM_5"/>
    <property type="match status" value="1"/>
</dbReference>
<dbReference type="RefSeq" id="WP_121212461.1">
    <property type="nucleotide sequence ID" value="NZ_JADFAN010000002.1"/>
</dbReference>
<name>A0A495CY71_9PROT</name>
<evidence type="ECO:0000313" key="8">
    <source>
        <dbReference type="EMBL" id="RKQ94256.1"/>
    </source>
</evidence>
<dbReference type="GO" id="GO:0003677">
    <property type="term" value="F:DNA binding"/>
    <property type="evidence" value="ECO:0007669"/>
    <property type="project" value="UniProtKB-UniRule"/>
</dbReference>
<feature type="domain" description="Tyr recombinase" evidence="6">
    <location>
        <begin position="192"/>
        <end position="383"/>
    </location>
</feature>
<proteinExistence type="inferred from homology"/>
<dbReference type="InterPro" id="IPR010998">
    <property type="entry name" value="Integrase_recombinase_N"/>
</dbReference>
<dbReference type="GO" id="GO:0015074">
    <property type="term" value="P:DNA integration"/>
    <property type="evidence" value="ECO:0007669"/>
    <property type="project" value="UniProtKB-KW"/>
</dbReference>
<evidence type="ECO:0000256" key="3">
    <source>
        <dbReference type="ARBA" id="ARBA00023125"/>
    </source>
</evidence>
<evidence type="ECO:0000256" key="4">
    <source>
        <dbReference type="ARBA" id="ARBA00023172"/>
    </source>
</evidence>
<dbReference type="InterPro" id="IPR044068">
    <property type="entry name" value="CB"/>
</dbReference>
<dbReference type="InterPro" id="IPR013762">
    <property type="entry name" value="Integrase-like_cat_sf"/>
</dbReference>
<evidence type="ECO:0000259" key="7">
    <source>
        <dbReference type="PROSITE" id="PS51900"/>
    </source>
</evidence>
<dbReference type="EMBL" id="RBIM01000008">
    <property type="protein sequence ID" value="RKQ94256.1"/>
    <property type="molecule type" value="Genomic_DNA"/>
</dbReference>
<accession>A0A495CY71</accession>
<evidence type="ECO:0000256" key="1">
    <source>
        <dbReference type="ARBA" id="ARBA00008857"/>
    </source>
</evidence>
<keyword evidence="2" id="KW-0229">DNA integration</keyword>